<name>A0ABR1BNS7_NECAM</name>
<evidence type="ECO:0000256" key="2">
    <source>
        <dbReference type="ARBA" id="ARBA00022946"/>
    </source>
</evidence>
<evidence type="ECO:0000256" key="5">
    <source>
        <dbReference type="ARBA" id="ARBA00023274"/>
    </source>
</evidence>
<comment type="caution">
    <text evidence="8">The sequence shown here is derived from an EMBL/GenBank/DDBJ whole genome shotgun (WGS) entry which is preliminary data.</text>
</comment>
<protein>
    <recommendedName>
        <fullName evidence="7">Large ribosomal subunit protein mL54</fullName>
    </recommendedName>
</protein>
<gene>
    <name evidence="8" type="primary">Necator_chrI.g1740</name>
    <name evidence="8" type="ORF">RB195_005614</name>
</gene>
<evidence type="ECO:0000256" key="1">
    <source>
        <dbReference type="ARBA" id="ARBA00004173"/>
    </source>
</evidence>
<dbReference type="Proteomes" id="UP001303046">
    <property type="component" value="Unassembled WGS sequence"/>
</dbReference>
<evidence type="ECO:0000256" key="3">
    <source>
        <dbReference type="ARBA" id="ARBA00022980"/>
    </source>
</evidence>
<accession>A0ABR1BNS7</accession>
<keyword evidence="3" id="KW-0689">Ribosomal protein</keyword>
<comment type="similarity">
    <text evidence="6">Belongs to the mitochondrion-specific ribosomal protein mL54 family.</text>
</comment>
<proteinExistence type="inferred from homology"/>
<keyword evidence="5" id="KW-0687">Ribonucleoprotein</keyword>
<dbReference type="EMBL" id="JAVFWL010000001">
    <property type="protein sequence ID" value="KAK6728062.1"/>
    <property type="molecule type" value="Genomic_DNA"/>
</dbReference>
<keyword evidence="2" id="KW-0809">Transit peptide</keyword>
<evidence type="ECO:0000313" key="8">
    <source>
        <dbReference type="EMBL" id="KAK6728062.1"/>
    </source>
</evidence>
<dbReference type="PANTHER" id="PTHR28595:SF1">
    <property type="entry name" value="LARGE RIBOSOMAL SUBUNIT PROTEIN ML54"/>
    <property type="match status" value="1"/>
</dbReference>
<dbReference type="InterPro" id="IPR013870">
    <property type="entry name" value="Ribosomal_mL54"/>
</dbReference>
<evidence type="ECO:0000256" key="4">
    <source>
        <dbReference type="ARBA" id="ARBA00023128"/>
    </source>
</evidence>
<evidence type="ECO:0000256" key="7">
    <source>
        <dbReference type="ARBA" id="ARBA00035179"/>
    </source>
</evidence>
<keyword evidence="4" id="KW-0496">Mitochondrion</keyword>
<dbReference type="PANTHER" id="PTHR28595">
    <property type="entry name" value="39S RIBOSOMAL PROTEIN L54, MITOCHONDRIAL"/>
    <property type="match status" value="1"/>
</dbReference>
<sequence length="166" mass="19074">MRIINITINSLDFISVFVVHSFGVQLGMLRSLLSSGRQIGDTILQGAVIKRSFASVSTKVVPTKVDKSAIEEDAEKLATHVCINYFIQGEEPGPKILPDSEYPAWLFELDLRAPRPLEDLDPEKDGWLYWRALRIRQIEQNRRIEKLKTRFLHLQSSPSMKKYSKF</sequence>
<evidence type="ECO:0000313" key="9">
    <source>
        <dbReference type="Proteomes" id="UP001303046"/>
    </source>
</evidence>
<dbReference type="Pfam" id="PF08561">
    <property type="entry name" value="Ribosomal_L37"/>
    <property type="match status" value="1"/>
</dbReference>
<reference evidence="8 9" key="1">
    <citation type="submission" date="2023-08" db="EMBL/GenBank/DDBJ databases">
        <title>A Necator americanus chromosomal reference genome.</title>
        <authorList>
            <person name="Ilik V."/>
            <person name="Petrzelkova K.J."/>
            <person name="Pardy F."/>
            <person name="Fuh T."/>
            <person name="Niatou-Singa F.S."/>
            <person name="Gouil Q."/>
            <person name="Baker L."/>
            <person name="Ritchie M.E."/>
            <person name="Jex A.R."/>
            <person name="Gazzola D."/>
            <person name="Li H."/>
            <person name="Toshio Fujiwara R."/>
            <person name="Zhan B."/>
            <person name="Aroian R.V."/>
            <person name="Pafco B."/>
            <person name="Schwarz E.M."/>
        </authorList>
    </citation>
    <scope>NUCLEOTIDE SEQUENCE [LARGE SCALE GENOMIC DNA]</scope>
    <source>
        <strain evidence="8 9">Aroian</strain>
        <tissue evidence="8">Whole animal</tissue>
    </source>
</reference>
<keyword evidence="9" id="KW-1185">Reference proteome</keyword>
<comment type="subcellular location">
    <subcellularLocation>
        <location evidence="1">Mitochondrion</location>
    </subcellularLocation>
</comment>
<organism evidence="8 9">
    <name type="scientific">Necator americanus</name>
    <name type="common">Human hookworm</name>
    <dbReference type="NCBI Taxonomy" id="51031"/>
    <lineage>
        <taxon>Eukaryota</taxon>
        <taxon>Metazoa</taxon>
        <taxon>Ecdysozoa</taxon>
        <taxon>Nematoda</taxon>
        <taxon>Chromadorea</taxon>
        <taxon>Rhabditida</taxon>
        <taxon>Rhabditina</taxon>
        <taxon>Rhabditomorpha</taxon>
        <taxon>Strongyloidea</taxon>
        <taxon>Ancylostomatidae</taxon>
        <taxon>Bunostominae</taxon>
        <taxon>Necator</taxon>
    </lineage>
</organism>
<evidence type="ECO:0000256" key="6">
    <source>
        <dbReference type="ARBA" id="ARBA00033752"/>
    </source>
</evidence>